<feature type="transmembrane region" description="Helical" evidence="1">
    <location>
        <begin position="12"/>
        <end position="31"/>
    </location>
</feature>
<proteinExistence type="predicted"/>
<name>A0A1P8UEQ1_9GAMM</name>
<dbReference type="Proteomes" id="UP000243807">
    <property type="component" value="Chromosome"/>
</dbReference>
<dbReference type="AlphaFoldDB" id="A0A1P8UEQ1"/>
<evidence type="ECO:0000259" key="2">
    <source>
        <dbReference type="Pfam" id="PF11127"/>
    </source>
</evidence>
<protein>
    <recommendedName>
        <fullName evidence="2">Inner membrane protein YgaP-like transmembrane domain-containing protein</fullName>
    </recommendedName>
</protein>
<dbReference type="OrthoDB" id="9804804at2"/>
<gene>
    <name evidence="3" type="ORF">BW247_03690</name>
</gene>
<evidence type="ECO:0000313" key="3">
    <source>
        <dbReference type="EMBL" id="APZ42300.1"/>
    </source>
</evidence>
<accession>A0A1P8UEQ1</accession>
<evidence type="ECO:0000313" key="4">
    <source>
        <dbReference type="Proteomes" id="UP000243807"/>
    </source>
</evidence>
<organism evidence="3 4">
    <name type="scientific">Acidihalobacter ferrooxydans</name>
    <dbReference type="NCBI Taxonomy" id="1765967"/>
    <lineage>
        <taxon>Bacteria</taxon>
        <taxon>Pseudomonadati</taxon>
        <taxon>Pseudomonadota</taxon>
        <taxon>Gammaproteobacteria</taxon>
        <taxon>Chromatiales</taxon>
        <taxon>Ectothiorhodospiraceae</taxon>
        <taxon>Acidihalobacter</taxon>
    </lineage>
</organism>
<dbReference type="EMBL" id="CP019434">
    <property type="protein sequence ID" value="APZ42300.1"/>
    <property type="molecule type" value="Genomic_DNA"/>
</dbReference>
<feature type="domain" description="Inner membrane protein YgaP-like transmembrane" evidence="2">
    <location>
        <begin position="5"/>
        <end position="60"/>
    </location>
</feature>
<sequence>MSIPKNMQAAERWMRLYFGAVLFAIYFVNPFPYREWTFVGLLVLATGAVGYCPLYSLFARLRSVDDESD</sequence>
<keyword evidence="4" id="KW-1185">Reference proteome</keyword>
<keyword evidence="1" id="KW-0472">Membrane</keyword>
<dbReference type="KEGG" id="afy:BW247_03690"/>
<keyword evidence="1" id="KW-0812">Transmembrane</keyword>
<dbReference type="RefSeq" id="WP_076835822.1">
    <property type="nucleotide sequence ID" value="NZ_CP019434.1"/>
</dbReference>
<dbReference type="InterPro" id="IPR021309">
    <property type="entry name" value="YgaP-like_TM"/>
</dbReference>
<reference evidence="3 4" key="1">
    <citation type="submission" date="2017-01" db="EMBL/GenBank/DDBJ databases">
        <title>Draft sequence of Acidihalobacter ferrooxidans strain DSM 14175 (strain V8).</title>
        <authorList>
            <person name="Khaleque H.N."/>
            <person name="Ramsay J.P."/>
            <person name="Murphy R.J.T."/>
            <person name="Kaksonen A.H."/>
            <person name="Boxall N.J."/>
            <person name="Watkin E.L.J."/>
        </authorList>
    </citation>
    <scope>NUCLEOTIDE SEQUENCE [LARGE SCALE GENOMIC DNA]</scope>
    <source>
        <strain evidence="3 4">V8</strain>
    </source>
</reference>
<keyword evidence="1" id="KW-1133">Transmembrane helix</keyword>
<dbReference type="Pfam" id="PF11127">
    <property type="entry name" value="YgaP-like_TM"/>
    <property type="match status" value="1"/>
</dbReference>
<feature type="transmembrane region" description="Helical" evidence="1">
    <location>
        <begin position="37"/>
        <end position="58"/>
    </location>
</feature>
<evidence type="ECO:0000256" key="1">
    <source>
        <dbReference type="SAM" id="Phobius"/>
    </source>
</evidence>